<feature type="binding site" evidence="8">
    <location>
        <position position="41"/>
    </location>
    <ligand>
        <name>ATP</name>
        <dbReference type="ChEBI" id="CHEBI:30616"/>
    </ligand>
</feature>
<gene>
    <name evidence="10" type="primary">Tbk1</name>
    <name evidence="10" type="ORF">B7P43_G01753</name>
</gene>
<dbReference type="GO" id="GO:0005737">
    <property type="term" value="C:cytoplasm"/>
    <property type="evidence" value="ECO:0007669"/>
    <property type="project" value="UniProtKB-SubCell"/>
</dbReference>
<dbReference type="InterPro" id="IPR041309">
    <property type="entry name" value="TBK1_CC1"/>
</dbReference>
<evidence type="ECO:0000256" key="7">
    <source>
        <dbReference type="ARBA" id="ARBA00022840"/>
    </source>
</evidence>
<dbReference type="PANTHER" id="PTHR22969">
    <property type="entry name" value="IKB KINASE"/>
    <property type="match status" value="1"/>
</dbReference>
<keyword evidence="5 8" id="KW-0547">Nucleotide-binding</keyword>
<dbReference type="PROSITE" id="PS50011">
    <property type="entry name" value="PROTEIN_KINASE_DOM"/>
    <property type="match status" value="1"/>
</dbReference>
<keyword evidence="4" id="KW-0808">Transferase</keyword>
<keyword evidence="3" id="KW-0723">Serine/threonine-protein kinase</keyword>
<dbReference type="InterPro" id="IPR041087">
    <property type="entry name" value="TBK1_ULD"/>
</dbReference>
<dbReference type="InterPro" id="IPR051180">
    <property type="entry name" value="IKK"/>
</dbReference>
<dbReference type="InParanoid" id="A0A2J7R3N3"/>
<reference evidence="10 11" key="1">
    <citation type="submission" date="2017-12" db="EMBL/GenBank/DDBJ databases">
        <title>Hemimetabolous genomes reveal molecular basis of termite eusociality.</title>
        <authorList>
            <person name="Harrison M.C."/>
            <person name="Jongepier E."/>
            <person name="Robertson H.M."/>
            <person name="Arning N."/>
            <person name="Bitard-Feildel T."/>
            <person name="Chao H."/>
            <person name="Childers C.P."/>
            <person name="Dinh H."/>
            <person name="Doddapaneni H."/>
            <person name="Dugan S."/>
            <person name="Gowin J."/>
            <person name="Greiner C."/>
            <person name="Han Y."/>
            <person name="Hu H."/>
            <person name="Hughes D.S.T."/>
            <person name="Huylmans A.-K."/>
            <person name="Kemena C."/>
            <person name="Kremer L.P.M."/>
            <person name="Lee S.L."/>
            <person name="Lopez-Ezquerra A."/>
            <person name="Mallet L."/>
            <person name="Monroy-Kuhn J.M."/>
            <person name="Moser A."/>
            <person name="Murali S.C."/>
            <person name="Muzny D.M."/>
            <person name="Otani S."/>
            <person name="Piulachs M.-D."/>
            <person name="Poelchau M."/>
            <person name="Qu J."/>
            <person name="Schaub F."/>
            <person name="Wada-Katsumata A."/>
            <person name="Worley K.C."/>
            <person name="Xie Q."/>
            <person name="Ylla G."/>
            <person name="Poulsen M."/>
            <person name="Gibbs R.A."/>
            <person name="Schal C."/>
            <person name="Richards S."/>
            <person name="Belles X."/>
            <person name="Korb J."/>
            <person name="Bornberg-Bauer E."/>
        </authorList>
    </citation>
    <scope>NUCLEOTIDE SEQUENCE [LARGE SCALE GENOMIC DNA]</scope>
    <source>
        <tissue evidence="10">Whole body</tissue>
    </source>
</reference>
<dbReference type="Pfam" id="PF18396">
    <property type="entry name" value="TBK1_ULD"/>
    <property type="match status" value="1"/>
</dbReference>
<dbReference type="GO" id="GO:0010628">
    <property type="term" value="P:positive regulation of gene expression"/>
    <property type="evidence" value="ECO:0007669"/>
    <property type="project" value="UniProtKB-ARBA"/>
</dbReference>
<dbReference type="PROSITE" id="PS00107">
    <property type="entry name" value="PROTEIN_KINASE_ATP"/>
    <property type="match status" value="1"/>
</dbReference>
<dbReference type="Pfam" id="PF18394">
    <property type="entry name" value="TBK1_CCD1"/>
    <property type="match status" value="1"/>
</dbReference>
<accession>A0A2J7R3N3</accession>
<dbReference type="SMART" id="SM00220">
    <property type="entry name" value="S_TKc"/>
    <property type="match status" value="1"/>
</dbReference>
<dbReference type="PANTHER" id="PTHR22969:SF15">
    <property type="entry name" value="FI05319P"/>
    <property type="match status" value="1"/>
</dbReference>
<dbReference type="Gene3D" id="3.10.20.90">
    <property type="entry name" value="Phosphatidylinositol 3-kinase Catalytic Subunit, Chain A, domain 1"/>
    <property type="match status" value="1"/>
</dbReference>
<dbReference type="AlphaFoldDB" id="A0A2J7R3N3"/>
<dbReference type="Proteomes" id="UP000235965">
    <property type="component" value="Unassembled WGS sequence"/>
</dbReference>
<dbReference type="Gene3D" id="1.10.510.10">
    <property type="entry name" value="Transferase(Phosphotransferase) domain 1"/>
    <property type="match status" value="1"/>
</dbReference>
<dbReference type="InterPro" id="IPR011009">
    <property type="entry name" value="Kinase-like_dom_sf"/>
</dbReference>
<comment type="caution">
    <text evidence="10">The sequence shown here is derived from an EMBL/GenBank/DDBJ whole genome shotgun (WGS) entry which is preliminary data.</text>
</comment>
<evidence type="ECO:0000256" key="1">
    <source>
        <dbReference type="ARBA" id="ARBA00004496"/>
    </source>
</evidence>
<dbReference type="Pfam" id="PF00069">
    <property type="entry name" value="Pkinase"/>
    <property type="match status" value="1"/>
</dbReference>
<dbReference type="STRING" id="105785.A0A2J7R3N3"/>
<evidence type="ECO:0000313" key="11">
    <source>
        <dbReference type="Proteomes" id="UP000235965"/>
    </source>
</evidence>
<dbReference type="GO" id="GO:0045089">
    <property type="term" value="P:positive regulation of innate immune response"/>
    <property type="evidence" value="ECO:0007669"/>
    <property type="project" value="UniProtKB-ARBA"/>
</dbReference>
<keyword evidence="6 10" id="KW-0418">Kinase</keyword>
<evidence type="ECO:0000256" key="3">
    <source>
        <dbReference type="ARBA" id="ARBA00022527"/>
    </source>
</evidence>
<name>A0A2J7R3N3_9NEOP</name>
<dbReference type="GO" id="GO:0006950">
    <property type="term" value="P:response to stress"/>
    <property type="evidence" value="ECO:0007669"/>
    <property type="project" value="UniProtKB-ARBA"/>
</dbReference>
<evidence type="ECO:0000256" key="6">
    <source>
        <dbReference type="ARBA" id="ARBA00022777"/>
    </source>
</evidence>
<keyword evidence="2" id="KW-0963">Cytoplasm</keyword>
<dbReference type="FunCoup" id="A0A2J7R3N3">
    <property type="interactions" value="1306"/>
</dbReference>
<protein>
    <submittedName>
        <fullName evidence="10">Serine/threonine-protein kinase TBK1</fullName>
    </submittedName>
</protein>
<dbReference type="Gene3D" id="3.30.200.20">
    <property type="entry name" value="Phosphorylase Kinase, domain 1"/>
    <property type="match status" value="1"/>
</dbReference>
<evidence type="ECO:0000256" key="8">
    <source>
        <dbReference type="PROSITE-ProRule" id="PRU10141"/>
    </source>
</evidence>
<dbReference type="GO" id="GO:0009967">
    <property type="term" value="P:positive regulation of signal transduction"/>
    <property type="evidence" value="ECO:0007669"/>
    <property type="project" value="UniProtKB-ARBA"/>
</dbReference>
<dbReference type="OrthoDB" id="10013850at2759"/>
<dbReference type="InterPro" id="IPR017441">
    <property type="entry name" value="Protein_kinase_ATP_BS"/>
</dbReference>
<proteinExistence type="predicted"/>
<dbReference type="GO" id="GO:0005524">
    <property type="term" value="F:ATP binding"/>
    <property type="evidence" value="ECO:0007669"/>
    <property type="project" value="UniProtKB-UniRule"/>
</dbReference>
<dbReference type="FunFam" id="1.10.510.10:FF:000100">
    <property type="entry name" value="inhibitor of nuclear factor kappa-B kinase subunit epsilon"/>
    <property type="match status" value="1"/>
</dbReference>
<keyword evidence="7 8" id="KW-0067">ATP-binding</keyword>
<dbReference type="FunFam" id="3.30.200.20:FF:000106">
    <property type="entry name" value="serine/threonine-protein kinase TBK1 isoform X1"/>
    <property type="match status" value="1"/>
</dbReference>
<dbReference type="Gene3D" id="1.20.1270.420">
    <property type="match status" value="1"/>
</dbReference>
<comment type="subcellular location">
    <subcellularLocation>
        <location evidence="1">Cytoplasm</location>
    </subcellularLocation>
</comment>
<evidence type="ECO:0000313" key="10">
    <source>
        <dbReference type="EMBL" id="PNF35436.1"/>
    </source>
</evidence>
<evidence type="ECO:0000256" key="4">
    <source>
        <dbReference type="ARBA" id="ARBA00022679"/>
    </source>
</evidence>
<dbReference type="InterPro" id="IPR000719">
    <property type="entry name" value="Prot_kinase_dom"/>
</dbReference>
<feature type="domain" description="Protein kinase" evidence="9">
    <location>
        <begin position="12"/>
        <end position="317"/>
    </location>
</feature>
<keyword evidence="11" id="KW-1185">Reference proteome</keyword>
<evidence type="ECO:0000259" key="9">
    <source>
        <dbReference type="PROSITE" id="PS50011"/>
    </source>
</evidence>
<dbReference type="GO" id="GO:0004674">
    <property type="term" value="F:protein serine/threonine kinase activity"/>
    <property type="evidence" value="ECO:0007669"/>
    <property type="project" value="UniProtKB-KW"/>
</dbReference>
<evidence type="ECO:0000256" key="2">
    <source>
        <dbReference type="ARBA" id="ARBA00022490"/>
    </source>
</evidence>
<dbReference type="EMBL" id="NEVH01007819">
    <property type="protein sequence ID" value="PNF35436.1"/>
    <property type="molecule type" value="Genomic_DNA"/>
</dbReference>
<sequence length="766" mass="86830">MSFLRGSANYVWCTTSVLGKGATGAVFQGVNKNNGEPVAVKTFNQLSHMRPHDVQVREFEVLKRVKHENIVKLLAIEEEQESRGKVIVMELCTGGSLFNILDDPENTYGLQEEEFLLVLEHLSAGMKHLRDNRLVHRDLKPGNIMKFITDDGSTVYKLTDFGAARELEEDQQFMSLYGTEEYLHPDMYERAVLRKPVGKTFGATVDLWSIGVTLYHVATGNLPFRPFGGRRNKETMYYITTKKASGVISGSQTSENGQIEWSKDLPHNCQLSAGLKKLVTPLLAGLLEVDSQRIWNFERFFKEVTYILSCKLIHIFYMNKVQSIRVYLPPDRTPGEPLPAERMCAELLSPERTYGRLQSLVQEQTDVAPTNQILLYRDSVLLSLIEDLPAGHSYPVTHEDKPLMLLSKENNNVTLASEGDIPKFPSFPTLVSVETDASLAKTCCSVGHACKRRVEKLSQGSLLIHTCVEQFTAVVTKELKDVEAKSRKLCYLTQHVEESVEAVTRAHNMIQGLLKLLGNVDSDSQGDLTAPSRELVNELSPAIQQLHQRYVTERALRNEWFDTTRDLSCPAKSCAAARARTMVDRLRDSWQHLLRDRATRSLTYNDEQFHVLERIKVGETGRRLRLLLDTECQPAVAQLADALADWYKMAQTVYLQVRILEKDLDAYEKRLEVFSSRLVDSDRVFYQKLGARQEARTKPAPVKQIDKVRQDAKVIHSSFKDIMAVQGEVMSMVKENSQILMQFQQLTESLVRDSGNNGEETQRIIS</sequence>
<evidence type="ECO:0000256" key="5">
    <source>
        <dbReference type="ARBA" id="ARBA00022741"/>
    </source>
</evidence>
<organism evidence="10 11">
    <name type="scientific">Cryptotermes secundus</name>
    <dbReference type="NCBI Taxonomy" id="105785"/>
    <lineage>
        <taxon>Eukaryota</taxon>
        <taxon>Metazoa</taxon>
        <taxon>Ecdysozoa</taxon>
        <taxon>Arthropoda</taxon>
        <taxon>Hexapoda</taxon>
        <taxon>Insecta</taxon>
        <taxon>Pterygota</taxon>
        <taxon>Neoptera</taxon>
        <taxon>Polyneoptera</taxon>
        <taxon>Dictyoptera</taxon>
        <taxon>Blattodea</taxon>
        <taxon>Blattoidea</taxon>
        <taxon>Termitoidae</taxon>
        <taxon>Kalotermitidae</taxon>
        <taxon>Cryptotermitinae</taxon>
        <taxon>Cryptotermes</taxon>
    </lineage>
</organism>
<dbReference type="SUPFAM" id="SSF56112">
    <property type="entry name" value="Protein kinase-like (PK-like)"/>
    <property type="match status" value="1"/>
</dbReference>